<evidence type="ECO:0000313" key="3">
    <source>
        <dbReference type="Proteomes" id="UP001652445"/>
    </source>
</evidence>
<dbReference type="EMBL" id="JAOQIO010000106">
    <property type="protein sequence ID" value="MCU6796524.1"/>
    <property type="molecule type" value="Genomic_DNA"/>
</dbReference>
<comment type="caution">
    <text evidence="2">The sequence shown here is derived from an EMBL/GenBank/DDBJ whole genome shotgun (WGS) entry which is preliminary data.</text>
</comment>
<accession>A0ABT2US89</accession>
<reference evidence="2 3" key="1">
    <citation type="submission" date="2022-09" db="EMBL/GenBank/DDBJ databases">
        <authorList>
            <person name="Han X.L."/>
            <person name="Wang Q."/>
            <person name="Lu T."/>
        </authorList>
    </citation>
    <scope>NUCLEOTIDE SEQUENCE [LARGE SCALE GENOMIC DNA]</scope>
    <source>
        <strain evidence="2 3">WQ 127069</strain>
    </source>
</reference>
<dbReference type="InterPro" id="IPR015422">
    <property type="entry name" value="PyrdxlP-dep_Trfase_small"/>
</dbReference>
<gene>
    <name evidence="2" type="ORF">OB236_30805</name>
</gene>
<proteinExistence type="predicted"/>
<dbReference type="InterPro" id="IPR039429">
    <property type="entry name" value="SHMT-like_dom"/>
</dbReference>
<name>A0ABT2US89_9BACL</name>
<dbReference type="Pfam" id="PF00464">
    <property type="entry name" value="SHMT"/>
    <property type="match status" value="1"/>
</dbReference>
<feature type="domain" description="Serine hydroxymethyltransferase-like" evidence="1">
    <location>
        <begin position="2"/>
        <end position="41"/>
    </location>
</feature>
<dbReference type="Gene3D" id="3.90.1150.10">
    <property type="entry name" value="Aspartate Aminotransferase, domain 1"/>
    <property type="match status" value="1"/>
</dbReference>
<protein>
    <recommendedName>
        <fullName evidence="1">Serine hydroxymethyltransferase-like domain-containing protein</fullName>
    </recommendedName>
</protein>
<dbReference type="InterPro" id="IPR015424">
    <property type="entry name" value="PyrdxlP-dep_Trfase"/>
</dbReference>
<dbReference type="RefSeq" id="WP_262687416.1">
    <property type="nucleotide sequence ID" value="NZ_JAOQIO010000106.1"/>
</dbReference>
<evidence type="ECO:0000259" key="1">
    <source>
        <dbReference type="Pfam" id="PF00464"/>
    </source>
</evidence>
<evidence type="ECO:0000313" key="2">
    <source>
        <dbReference type="EMBL" id="MCU6796524.1"/>
    </source>
</evidence>
<sequence length="41" mass="4522">MIANAQILATVLLEERAQLVSGSTDNHLMLLVVRTWDLTGK</sequence>
<keyword evidence="3" id="KW-1185">Reference proteome</keyword>
<organism evidence="2 3">
    <name type="scientific">Paenibacillus baimaensis</name>
    <dbReference type="NCBI Taxonomy" id="2982185"/>
    <lineage>
        <taxon>Bacteria</taxon>
        <taxon>Bacillati</taxon>
        <taxon>Bacillota</taxon>
        <taxon>Bacilli</taxon>
        <taxon>Bacillales</taxon>
        <taxon>Paenibacillaceae</taxon>
        <taxon>Paenibacillus</taxon>
    </lineage>
</organism>
<dbReference type="Proteomes" id="UP001652445">
    <property type="component" value="Unassembled WGS sequence"/>
</dbReference>
<dbReference type="SUPFAM" id="SSF53383">
    <property type="entry name" value="PLP-dependent transferases"/>
    <property type="match status" value="1"/>
</dbReference>